<dbReference type="RefSeq" id="WP_109296489.1">
    <property type="nucleotide sequence ID" value="NZ_CP029254.1"/>
</dbReference>
<dbReference type="EMBL" id="CP029254">
    <property type="protein sequence ID" value="AWK11636.1"/>
    <property type="molecule type" value="Genomic_DNA"/>
</dbReference>
<gene>
    <name evidence="2" type="ORF">DDQ41_25015</name>
</gene>
<evidence type="ECO:0000313" key="2">
    <source>
        <dbReference type="EMBL" id="AWK11636.1"/>
    </source>
</evidence>
<dbReference type="Proteomes" id="UP000245051">
    <property type="component" value="Chromosome"/>
</dbReference>
<evidence type="ECO:0000313" key="3">
    <source>
        <dbReference type="Proteomes" id="UP000245051"/>
    </source>
</evidence>
<reference evidence="2 3" key="1">
    <citation type="submission" date="2018-05" db="EMBL/GenBank/DDBJ databases">
        <title>Complete genome sequence of the Type Strain of Streptomyces spongiicola HNM0071, the producer of staurosporine.</title>
        <authorList>
            <person name="Zhou S."/>
            <person name="Huang X."/>
        </authorList>
    </citation>
    <scope>NUCLEOTIDE SEQUENCE [LARGE SCALE GENOMIC DNA]</scope>
    <source>
        <strain evidence="2 3">HNM0071</strain>
    </source>
</reference>
<keyword evidence="3" id="KW-1185">Reference proteome</keyword>
<proteinExistence type="predicted"/>
<organism evidence="2 3">
    <name type="scientific">Streptomyces spongiicola</name>
    <dbReference type="NCBI Taxonomy" id="1690221"/>
    <lineage>
        <taxon>Bacteria</taxon>
        <taxon>Bacillati</taxon>
        <taxon>Actinomycetota</taxon>
        <taxon>Actinomycetes</taxon>
        <taxon>Kitasatosporales</taxon>
        <taxon>Streptomycetaceae</taxon>
        <taxon>Streptomyces</taxon>
    </lineage>
</organism>
<feature type="region of interest" description="Disordered" evidence="1">
    <location>
        <begin position="130"/>
        <end position="162"/>
    </location>
</feature>
<name>A0ABM6VBF2_9ACTN</name>
<sequence length="162" mass="17274">MSDDTPDGTEDVVGVLTERIEARFGMDIHQLRAAVGLKPTANPDATQVVKWHSLLVDSQAVLDRAEDDLLAALETQPSEVDDPTMDLAQRVNAAFTARDGRALVVRWLLDPDAPGKKGLAAERLARLHRGARKGPAVQTSAPHRPAVAPAPASVPQAGRVVL</sequence>
<accession>A0ABM6VBF2</accession>
<protein>
    <submittedName>
        <fullName evidence="2">Uncharacterized protein</fullName>
    </submittedName>
</protein>
<evidence type="ECO:0000256" key="1">
    <source>
        <dbReference type="SAM" id="MobiDB-lite"/>
    </source>
</evidence>
<feature type="compositionally biased region" description="Low complexity" evidence="1">
    <location>
        <begin position="140"/>
        <end position="155"/>
    </location>
</feature>